<dbReference type="RefSeq" id="WP_176267722.1">
    <property type="nucleotide sequence ID" value="NZ_JABWGV010000003.1"/>
</dbReference>
<evidence type="ECO:0000313" key="3">
    <source>
        <dbReference type="Proteomes" id="UP000561438"/>
    </source>
</evidence>
<feature type="chain" id="PRO_5032459046" evidence="1">
    <location>
        <begin position="29"/>
        <end position="177"/>
    </location>
</feature>
<accession>A0A850H4C6</accession>
<proteinExistence type="predicted"/>
<organism evidence="2 3">
    <name type="scientific">Qipengyuania atrilutea</name>
    <dbReference type="NCBI Taxonomy" id="2744473"/>
    <lineage>
        <taxon>Bacteria</taxon>
        <taxon>Pseudomonadati</taxon>
        <taxon>Pseudomonadota</taxon>
        <taxon>Alphaproteobacteria</taxon>
        <taxon>Sphingomonadales</taxon>
        <taxon>Erythrobacteraceae</taxon>
        <taxon>Qipengyuania</taxon>
    </lineage>
</organism>
<keyword evidence="1" id="KW-0732">Signal</keyword>
<sequence>MGRFLRQRGIAFCISALTVFSVTDVAFAQEAGTSTKRLETLNQCREITDDGARLACFDREVEIVLADQASGEITVLRAEDIRQTRRSLFGFSTAKTGIFASDDDVDTKLQSRITGLRQMQRDHWEVTIEEGSVWRARNTPRRFKPRVGDPVELEEAALGSYWLRINGKPGVKARRIE</sequence>
<dbReference type="EMBL" id="JABWGV010000003">
    <property type="protein sequence ID" value="NVD45450.1"/>
    <property type="molecule type" value="Genomic_DNA"/>
</dbReference>
<name>A0A850H4C6_9SPHN</name>
<feature type="signal peptide" evidence="1">
    <location>
        <begin position="1"/>
        <end position="28"/>
    </location>
</feature>
<protein>
    <submittedName>
        <fullName evidence="2">Uncharacterized protein</fullName>
    </submittedName>
</protein>
<comment type="caution">
    <text evidence="2">The sequence shown here is derived from an EMBL/GenBank/DDBJ whole genome shotgun (WGS) entry which is preliminary data.</text>
</comment>
<dbReference type="Proteomes" id="UP000561438">
    <property type="component" value="Unassembled WGS sequence"/>
</dbReference>
<dbReference type="AlphaFoldDB" id="A0A850H4C6"/>
<evidence type="ECO:0000313" key="2">
    <source>
        <dbReference type="EMBL" id="NVD45450.1"/>
    </source>
</evidence>
<gene>
    <name evidence="2" type="ORF">HUV48_10575</name>
</gene>
<reference evidence="2 3" key="1">
    <citation type="submission" date="2020-06" db="EMBL/GenBank/DDBJ databases">
        <title>Altererythrobacter sp. HHU K3-1.</title>
        <authorList>
            <person name="Zhang D."/>
            <person name="Xue H."/>
        </authorList>
    </citation>
    <scope>NUCLEOTIDE SEQUENCE [LARGE SCALE GENOMIC DNA]</scope>
    <source>
        <strain evidence="2 3">HHU K3-1</strain>
    </source>
</reference>
<keyword evidence="3" id="KW-1185">Reference proteome</keyword>
<evidence type="ECO:0000256" key="1">
    <source>
        <dbReference type="SAM" id="SignalP"/>
    </source>
</evidence>